<dbReference type="PANTHER" id="PTHR46401:SF2">
    <property type="entry name" value="GLYCOSYLTRANSFERASE WBBK-RELATED"/>
    <property type="match status" value="1"/>
</dbReference>
<accession>A0ABX0U0N5</accession>
<organism evidence="3 4">
    <name type="scientific">Sphingomonas vulcanisoli</name>
    <dbReference type="NCBI Taxonomy" id="1658060"/>
    <lineage>
        <taxon>Bacteria</taxon>
        <taxon>Pseudomonadati</taxon>
        <taxon>Pseudomonadota</taxon>
        <taxon>Alphaproteobacteria</taxon>
        <taxon>Sphingomonadales</taxon>
        <taxon>Sphingomonadaceae</taxon>
        <taxon>Sphingomonas</taxon>
    </lineage>
</organism>
<dbReference type="RefSeq" id="WP_167075102.1">
    <property type="nucleotide sequence ID" value="NZ_JAAOZC010000011.1"/>
</dbReference>
<gene>
    <name evidence="3" type="ORF">FHS31_003093</name>
</gene>
<evidence type="ECO:0000313" key="3">
    <source>
        <dbReference type="EMBL" id="NIJ09461.1"/>
    </source>
</evidence>
<name>A0ABX0U0N5_9SPHN</name>
<dbReference type="Gene3D" id="3.40.50.2000">
    <property type="entry name" value="Glycogen Phosphorylase B"/>
    <property type="match status" value="1"/>
</dbReference>
<dbReference type="PANTHER" id="PTHR46401">
    <property type="entry name" value="GLYCOSYLTRANSFERASE WBBK-RELATED"/>
    <property type="match status" value="1"/>
</dbReference>
<dbReference type="InterPro" id="IPR001296">
    <property type="entry name" value="Glyco_trans_1"/>
</dbReference>
<comment type="caution">
    <text evidence="3">The sequence shown here is derived from an EMBL/GenBank/DDBJ whole genome shotgun (WGS) entry which is preliminary data.</text>
</comment>
<dbReference type="Pfam" id="PF00534">
    <property type="entry name" value="Glycos_transf_1"/>
    <property type="match status" value="1"/>
</dbReference>
<sequence length="447" mass="49961">MAKFHIGIDGFNLAMPQGTGVATYAFTLAETLRGAGHRTSGIFGLDVGKDRDNREVLFFDRFGRPEPKTKTRAQLRREDRELWQRTLLPFRDRHALDVPLSGRVEWSTLSDRMPRFDQLASFPRLFDIAFRYFARHGKMLRLNVPSPPDIMHWTYPVPIELAGARNVYTLHDLVPLKLPFTTLDSKVFYSAVLKVCAESSYHICTVSEASKADICAELGLGEERVTNTYQHAPLPERALTSTPAEDAEMIEGIFGLPPKGFFLFFGAIEPKKNIGRLIEAHLSNNSSTPLIIVGGRAWQSEGELKLLQGSDSVSTIYSRNLSERVGRLDYLPRELLIRLIRAARAVVFPSLYEGFGLPVVEAMTLGTPVLTSNTSCLPEIAGKAALLADPYDVRSIAAGLRRLDDDADLRARLSAAGLERAKLFSRKRYLQRLEAMYANILTPSHRS</sequence>
<evidence type="ECO:0000259" key="2">
    <source>
        <dbReference type="Pfam" id="PF00534"/>
    </source>
</evidence>
<reference evidence="3 4" key="1">
    <citation type="submission" date="2020-03" db="EMBL/GenBank/DDBJ databases">
        <title>Genomic Encyclopedia of Type Strains, Phase III (KMG-III): the genomes of soil and plant-associated and newly described type strains.</title>
        <authorList>
            <person name="Whitman W."/>
        </authorList>
    </citation>
    <scope>NUCLEOTIDE SEQUENCE [LARGE SCALE GENOMIC DNA]</scope>
    <source>
        <strain evidence="3 4">CECT 8804</strain>
    </source>
</reference>
<keyword evidence="1" id="KW-0808">Transferase</keyword>
<dbReference type="Proteomes" id="UP000727456">
    <property type="component" value="Unassembled WGS sequence"/>
</dbReference>
<feature type="domain" description="Glycosyl transferase family 1" evidence="2">
    <location>
        <begin position="259"/>
        <end position="417"/>
    </location>
</feature>
<dbReference type="CDD" id="cd03809">
    <property type="entry name" value="GT4_MtfB-like"/>
    <property type="match status" value="1"/>
</dbReference>
<dbReference type="EMBL" id="JAAOZC010000011">
    <property type="protein sequence ID" value="NIJ09461.1"/>
    <property type="molecule type" value="Genomic_DNA"/>
</dbReference>
<protein>
    <submittedName>
        <fullName evidence="3">Glycosyltransferase involved in cell wall biosynthesis</fullName>
    </submittedName>
</protein>
<evidence type="ECO:0000313" key="4">
    <source>
        <dbReference type="Proteomes" id="UP000727456"/>
    </source>
</evidence>
<dbReference type="SUPFAM" id="SSF53756">
    <property type="entry name" value="UDP-Glycosyltransferase/glycogen phosphorylase"/>
    <property type="match status" value="1"/>
</dbReference>
<evidence type="ECO:0000256" key="1">
    <source>
        <dbReference type="ARBA" id="ARBA00022679"/>
    </source>
</evidence>
<proteinExistence type="predicted"/>
<keyword evidence="4" id="KW-1185">Reference proteome</keyword>